<keyword evidence="12" id="KW-1185">Reference proteome</keyword>
<evidence type="ECO:0000256" key="1">
    <source>
        <dbReference type="ARBA" id="ARBA00022448"/>
    </source>
</evidence>
<evidence type="ECO:0000256" key="7">
    <source>
        <dbReference type="ARBA" id="ARBA00039386"/>
    </source>
</evidence>
<dbReference type="CDD" id="cd19942">
    <property type="entry name" value="Fer2_BFD-like"/>
    <property type="match status" value="1"/>
</dbReference>
<reference evidence="11" key="1">
    <citation type="submission" date="2022-06" db="EMBL/GenBank/DDBJ databases">
        <title>Draft genome sequence of Streptomyces sp. RB6PN25 isolated from peat swamp forest in Thailand.</title>
        <authorList>
            <person name="Duangmal K."/>
            <person name="Klaysubun C."/>
        </authorList>
    </citation>
    <scope>NUCLEOTIDE SEQUENCE</scope>
    <source>
        <strain evidence="11">RB6PN25</strain>
    </source>
</reference>
<dbReference type="PANTHER" id="PTHR37424">
    <property type="entry name" value="BACTERIOFERRITIN-ASSOCIATED FERREDOXIN"/>
    <property type="match status" value="1"/>
</dbReference>
<keyword evidence="3" id="KW-0479">Metal-binding</keyword>
<gene>
    <name evidence="11" type="ORF">NGB36_10990</name>
</gene>
<dbReference type="Pfam" id="PF04324">
    <property type="entry name" value="Fer2_BFD"/>
    <property type="match status" value="1"/>
</dbReference>
<evidence type="ECO:0000313" key="11">
    <source>
        <dbReference type="EMBL" id="MCQ4081113.1"/>
    </source>
</evidence>
<dbReference type="InterPro" id="IPR007419">
    <property type="entry name" value="BFD-like_2Fe2S-bd_dom"/>
</dbReference>
<keyword evidence="5" id="KW-0408">Iron</keyword>
<evidence type="ECO:0000256" key="8">
    <source>
        <dbReference type="ARBA" id="ARBA00046332"/>
    </source>
</evidence>
<evidence type="ECO:0000256" key="4">
    <source>
        <dbReference type="ARBA" id="ARBA00022982"/>
    </source>
</evidence>
<evidence type="ECO:0000256" key="9">
    <source>
        <dbReference type="SAM" id="MobiDB-lite"/>
    </source>
</evidence>
<proteinExistence type="inferred from homology"/>
<protein>
    <recommendedName>
        <fullName evidence="7">Bacterioferritin-associated ferredoxin</fullName>
    </recommendedName>
</protein>
<organism evidence="11 12">
    <name type="scientific">Streptomyces humicola</name>
    <dbReference type="NCBI Taxonomy" id="2953240"/>
    <lineage>
        <taxon>Bacteria</taxon>
        <taxon>Bacillati</taxon>
        <taxon>Actinomycetota</taxon>
        <taxon>Actinomycetes</taxon>
        <taxon>Kitasatosporales</taxon>
        <taxon>Streptomycetaceae</taxon>
        <taxon>Streptomyces</taxon>
    </lineage>
</organism>
<accession>A0ABT1PVC9</accession>
<dbReference type="InterPro" id="IPR052371">
    <property type="entry name" value="BFD-associated_ferredoxin"/>
</dbReference>
<dbReference type="Gene3D" id="1.10.10.1100">
    <property type="entry name" value="BFD-like [2Fe-2S]-binding domain"/>
    <property type="match status" value="1"/>
</dbReference>
<evidence type="ECO:0000259" key="10">
    <source>
        <dbReference type="Pfam" id="PF04324"/>
    </source>
</evidence>
<feature type="region of interest" description="Disordered" evidence="9">
    <location>
        <begin position="57"/>
        <end position="82"/>
    </location>
</feature>
<comment type="similarity">
    <text evidence="8">Belongs to the Bfd family.</text>
</comment>
<keyword evidence="4" id="KW-0249">Electron transport</keyword>
<name>A0ABT1PVC9_9ACTN</name>
<dbReference type="PANTHER" id="PTHR37424:SF1">
    <property type="entry name" value="BACTERIOFERRITIN-ASSOCIATED FERREDOXIN"/>
    <property type="match status" value="1"/>
</dbReference>
<evidence type="ECO:0000256" key="6">
    <source>
        <dbReference type="ARBA" id="ARBA00023014"/>
    </source>
</evidence>
<feature type="domain" description="BFD-like [2Fe-2S]-binding" evidence="10">
    <location>
        <begin position="8"/>
        <end position="56"/>
    </location>
</feature>
<dbReference type="EMBL" id="JANFNG010000006">
    <property type="protein sequence ID" value="MCQ4081113.1"/>
    <property type="molecule type" value="Genomic_DNA"/>
</dbReference>
<dbReference type="Proteomes" id="UP001057702">
    <property type="component" value="Unassembled WGS sequence"/>
</dbReference>
<keyword evidence="2" id="KW-0001">2Fe-2S</keyword>
<keyword evidence="6" id="KW-0411">Iron-sulfur</keyword>
<dbReference type="InterPro" id="IPR041854">
    <property type="entry name" value="BFD-like_2Fe2S-bd_dom_sf"/>
</dbReference>
<dbReference type="RefSeq" id="WP_255920019.1">
    <property type="nucleotide sequence ID" value="NZ_JANFNG010000006.1"/>
</dbReference>
<sequence length="82" mass="8509">MTSPRDLLVCLCSRVSEGELIEAIRAGHRDVAALREATGANTGCGDCLEDLEALLTDEAEQNAPAEGGPQKSALHHAEGGPL</sequence>
<keyword evidence="1" id="KW-0813">Transport</keyword>
<evidence type="ECO:0000313" key="12">
    <source>
        <dbReference type="Proteomes" id="UP001057702"/>
    </source>
</evidence>
<evidence type="ECO:0000256" key="2">
    <source>
        <dbReference type="ARBA" id="ARBA00022714"/>
    </source>
</evidence>
<evidence type="ECO:0000256" key="3">
    <source>
        <dbReference type="ARBA" id="ARBA00022723"/>
    </source>
</evidence>
<evidence type="ECO:0000256" key="5">
    <source>
        <dbReference type="ARBA" id="ARBA00023004"/>
    </source>
</evidence>
<comment type="caution">
    <text evidence="11">The sequence shown here is derived from an EMBL/GenBank/DDBJ whole genome shotgun (WGS) entry which is preliminary data.</text>
</comment>